<dbReference type="EMBL" id="JAVRAA010000011">
    <property type="protein sequence ID" value="MDT0339060.1"/>
    <property type="molecule type" value="Genomic_DNA"/>
</dbReference>
<proteinExistence type="predicted"/>
<reference evidence="2" key="1">
    <citation type="submission" date="2023-02" db="EMBL/GenBank/DDBJ databases">
        <title>Description of Herbaspirillum huttiense subsp. nephrolepsisexaltata and Herbaspirillum huttiense subsp. lycopersicon.</title>
        <authorList>
            <person name="Poudel M."/>
            <person name="Sharma A."/>
            <person name="Goss E."/>
            <person name="Tapia J.H."/>
            <person name="Harmon C.M."/>
            <person name="Jones J.B."/>
        </authorList>
    </citation>
    <scope>NUCLEOTIDE SEQUENCE</scope>
    <source>
        <strain evidence="2">NC40101</strain>
    </source>
</reference>
<sequence length="205" mass="21905">MSPQTISSVMEHLCGEPLPVQRSPANRAPPFTAHLPPVRPAPAAAPSHAQPGTQNNQRPRTPASPRRATRERSAMSGSGERAPASASDTARMEGCIVLPEDRQMEHSGEDDSQPEEGLGSTDATSNFDTEALLDLLPVQAQSGVFEVILPGGETLAVLTDLRESLASFLLAAGSDRLREILLGKRMELEKGLARRMGRSVRLAVL</sequence>
<gene>
    <name evidence="2" type="ORF">RJN63_19655</name>
</gene>
<feature type="region of interest" description="Disordered" evidence="1">
    <location>
        <begin position="103"/>
        <end position="124"/>
    </location>
</feature>
<accession>A0AAE4GD89</accession>
<feature type="compositionally biased region" description="Low complexity" evidence="1">
    <location>
        <begin position="33"/>
        <end position="51"/>
    </location>
</feature>
<comment type="caution">
    <text evidence="2">The sequence shown here is derived from an EMBL/GenBank/DDBJ whole genome shotgun (WGS) entry which is preliminary data.</text>
</comment>
<feature type="region of interest" description="Disordered" evidence="1">
    <location>
        <begin position="1"/>
        <end position="91"/>
    </location>
</feature>
<organism evidence="2">
    <name type="scientific">Herbaspirillum huttiense subsp. nephrolepidis</name>
    <dbReference type="NCBI Taxonomy" id="3075126"/>
    <lineage>
        <taxon>Bacteria</taxon>
        <taxon>Pseudomonadati</taxon>
        <taxon>Pseudomonadota</taxon>
        <taxon>Betaproteobacteria</taxon>
        <taxon>Burkholderiales</taxon>
        <taxon>Oxalobacteraceae</taxon>
        <taxon>Herbaspirillum</taxon>
    </lineage>
</organism>
<dbReference type="AlphaFoldDB" id="A0AAE4GD89"/>
<evidence type="ECO:0000313" key="2">
    <source>
        <dbReference type="EMBL" id="MDT0339060.1"/>
    </source>
</evidence>
<protein>
    <submittedName>
        <fullName evidence="2">Uncharacterized protein</fullName>
    </submittedName>
</protein>
<dbReference type="RefSeq" id="WP_310838646.1">
    <property type="nucleotide sequence ID" value="NZ_JAVLSM010000017.1"/>
</dbReference>
<name>A0AAE4GD89_9BURK</name>
<evidence type="ECO:0000256" key="1">
    <source>
        <dbReference type="SAM" id="MobiDB-lite"/>
    </source>
</evidence>